<reference evidence="3" key="1">
    <citation type="journal article" date="2020" name="Stud. Mycol.">
        <title>101 Dothideomycetes genomes: a test case for predicting lifestyles and emergence of pathogens.</title>
        <authorList>
            <person name="Haridas S."/>
            <person name="Albert R."/>
            <person name="Binder M."/>
            <person name="Bloem J."/>
            <person name="Labutti K."/>
            <person name="Salamov A."/>
            <person name="Andreopoulos B."/>
            <person name="Baker S."/>
            <person name="Barry K."/>
            <person name="Bills G."/>
            <person name="Bluhm B."/>
            <person name="Cannon C."/>
            <person name="Castanera R."/>
            <person name="Culley D."/>
            <person name="Daum C."/>
            <person name="Ezra D."/>
            <person name="Gonzalez J."/>
            <person name="Henrissat B."/>
            <person name="Kuo A."/>
            <person name="Liang C."/>
            <person name="Lipzen A."/>
            <person name="Lutzoni F."/>
            <person name="Magnuson J."/>
            <person name="Mondo S."/>
            <person name="Nolan M."/>
            <person name="Ohm R."/>
            <person name="Pangilinan J."/>
            <person name="Park H.-J."/>
            <person name="Ramirez L."/>
            <person name="Alfaro M."/>
            <person name="Sun H."/>
            <person name="Tritt A."/>
            <person name="Yoshinaga Y."/>
            <person name="Zwiers L.-H."/>
            <person name="Turgeon B."/>
            <person name="Goodwin S."/>
            <person name="Spatafora J."/>
            <person name="Crous P."/>
            <person name="Grigoriev I."/>
        </authorList>
    </citation>
    <scope>NUCLEOTIDE SEQUENCE</scope>
    <source>
        <strain evidence="3">CBS 122367</strain>
    </source>
</reference>
<dbReference type="PANTHER" id="PTHR31836:SF21">
    <property type="entry name" value="EXPANSIN-LIKE PROTEIN 7"/>
    <property type="match status" value="1"/>
</dbReference>
<evidence type="ECO:0000259" key="2">
    <source>
        <dbReference type="PROSITE" id="PS50842"/>
    </source>
</evidence>
<evidence type="ECO:0000313" key="3">
    <source>
        <dbReference type="EMBL" id="KAF2680148.1"/>
    </source>
</evidence>
<gene>
    <name evidence="3" type="ORF">K458DRAFT_312383</name>
</gene>
<dbReference type="Gene3D" id="2.40.40.10">
    <property type="entry name" value="RlpA-like domain"/>
    <property type="match status" value="1"/>
</dbReference>
<dbReference type="SUPFAM" id="SSF50685">
    <property type="entry name" value="Barwin-like endoglucanases"/>
    <property type="match status" value="1"/>
</dbReference>
<dbReference type="InterPro" id="IPR049818">
    <property type="entry name" value="Expansin_EXLX1-like"/>
</dbReference>
<dbReference type="InterPro" id="IPR036908">
    <property type="entry name" value="RlpA-like_sf"/>
</dbReference>
<evidence type="ECO:0000313" key="4">
    <source>
        <dbReference type="Proteomes" id="UP000799291"/>
    </source>
</evidence>
<keyword evidence="1" id="KW-0732">Signal</keyword>
<organism evidence="3 4">
    <name type="scientific">Lentithecium fluviatile CBS 122367</name>
    <dbReference type="NCBI Taxonomy" id="1168545"/>
    <lineage>
        <taxon>Eukaryota</taxon>
        <taxon>Fungi</taxon>
        <taxon>Dikarya</taxon>
        <taxon>Ascomycota</taxon>
        <taxon>Pezizomycotina</taxon>
        <taxon>Dothideomycetes</taxon>
        <taxon>Pleosporomycetidae</taxon>
        <taxon>Pleosporales</taxon>
        <taxon>Massarineae</taxon>
        <taxon>Lentitheciaceae</taxon>
        <taxon>Lentithecium</taxon>
    </lineage>
</organism>
<evidence type="ECO:0000256" key="1">
    <source>
        <dbReference type="ARBA" id="ARBA00022729"/>
    </source>
</evidence>
<dbReference type="CDD" id="cd22271">
    <property type="entry name" value="DPBB_EXP_N-like"/>
    <property type="match status" value="1"/>
</dbReference>
<name>A0A6G1IPX2_9PLEO</name>
<dbReference type="InterPro" id="IPR036749">
    <property type="entry name" value="Expansin_CBD_sf"/>
</dbReference>
<accession>A0A6G1IPX2</accession>
<feature type="domain" description="Expansin-like EG45" evidence="2">
    <location>
        <begin position="69"/>
        <end position="171"/>
    </location>
</feature>
<dbReference type="NCBIfam" id="NF041144">
    <property type="entry name" value="expansin_EXLX1"/>
    <property type="match status" value="1"/>
</dbReference>
<sequence>MLPSSDPTGTSIQTLYVVPSPVDAAESSTDAATAPVSTAAASSSAAAETSAVEASPSETVSTDAATVSGKATSYGGNLDGGNCMFSGYTLPSNIFGTAFSGQNWDASKCGVCVQVTGPNGKPIKAMVVDKCPECDPTHLDLFANAYTAVSGQSPGIIPITYSIVPCGITSPIVLKNKSGTSPYWFSMQVMNANVGVAKLEVSTDGGKSWKGTTRMDYNFFENSSGFGTSTVDVKVTSVNGGVVTVKNVGVASDSKTTAGSNFA</sequence>
<dbReference type="Gene3D" id="2.60.40.760">
    <property type="entry name" value="Expansin, cellulose-binding-like domain"/>
    <property type="match status" value="1"/>
</dbReference>
<dbReference type="PROSITE" id="PS50842">
    <property type="entry name" value="EXPANSIN_EG45"/>
    <property type="match status" value="1"/>
</dbReference>
<dbReference type="Proteomes" id="UP000799291">
    <property type="component" value="Unassembled WGS sequence"/>
</dbReference>
<keyword evidence="4" id="KW-1185">Reference proteome</keyword>
<dbReference type="SUPFAM" id="SSF49590">
    <property type="entry name" value="PHL pollen allergen"/>
    <property type="match status" value="1"/>
</dbReference>
<dbReference type="AlphaFoldDB" id="A0A6G1IPX2"/>
<dbReference type="OrthoDB" id="406505at2759"/>
<dbReference type="EMBL" id="MU005598">
    <property type="protein sequence ID" value="KAF2680148.1"/>
    <property type="molecule type" value="Genomic_DNA"/>
</dbReference>
<dbReference type="InterPro" id="IPR051477">
    <property type="entry name" value="Expansin_CellWall"/>
</dbReference>
<protein>
    <submittedName>
        <fullName evidence="3">Carbohydrate-binding module family 63 protein</fullName>
    </submittedName>
</protein>
<dbReference type="PANTHER" id="PTHR31836">
    <property type="match status" value="1"/>
</dbReference>
<dbReference type="InterPro" id="IPR007112">
    <property type="entry name" value="Expansin/allergen_DPBB_dom"/>
</dbReference>
<proteinExistence type="predicted"/>